<evidence type="ECO:0000313" key="1">
    <source>
        <dbReference type="EMBL" id="ROI15646.1"/>
    </source>
</evidence>
<gene>
    <name evidence="1" type="ORF">DPX16_20184</name>
</gene>
<dbReference type="EMBL" id="RJVU01079141">
    <property type="protein sequence ID" value="ROI15646.1"/>
    <property type="molecule type" value="Genomic_DNA"/>
</dbReference>
<dbReference type="AlphaFoldDB" id="A0A3N0XE39"/>
<evidence type="ECO:0000313" key="2">
    <source>
        <dbReference type="Proteomes" id="UP000281406"/>
    </source>
</evidence>
<protein>
    <submittedName>
        <fullName evidence="1">Uncharacterized protein</fullName>
    </submittedName>
</protein>
<sequence>MSDQMCEPAIIPIKAKFVLEPEPEAEYDQLIDFSFVALPSSFLFTSFSSILRHPGSSLAARHCSSALVSRSFVVTSALWLRLGLHFHQLHLCWPSPWFCLASFLTVDFIDGERDSGEKNEKGNKSISIQNHGVVYFPEGVIVKLGPAPTFPKPLVPGPDLLCHNSARRDVTSHR</sequence>
<comment type="caution">
    <text evidence="1">The sequence shown here is derived from an EMBL/GenBank/DDBJ whole genome shotgun (WGS) entry which is preliminary data.</text>
</comment>
<keyword evidence="2" id="KW-1185">Reference proteome</keyword>
<proteinExistence type="predicted"/>
<name>A0A3N0XE39_ANAGA</name>
<organism evidence="1 2">
    <name type="scientific">Anabarilius grahami</name>
    <name type="common">Kanglang fish</name>
    <name type="synonym">Barilius grahami</name>
    <dbReference type="NCBI Taxonomy" id="495550"/>
    <lineage>
        <taxon>Eukaryota</taxon>
        <taxon>Metazoa</taxon>
        <taxon>Chordata</taxon>
        <taxon>Craniata</taxon>
        <taxon>Vertebrata</taxon>
        <taxon>Euteleostomi</taxon>
        <taxon>Actinopterygii</taxon>
        <taxon>Neopterygii</taxon>
        <taxon>Teleostei</taxon>
        <taxon>Ostariophysi</taxon>
        <taxon>Cypriniformes</taxon>
        <taxon>Xenocyprididae</taxon>
        <taxon>Xenocypridinae</taxon>
        <taxon>Xenocypridinae incertae sedis</taxon>
        <taxon>Anabarilius</taxon>
    </lineage>
</organism>
<dbReference type="Proteomes" id="UP000281406">
    <property type="component" value="Unassembled WGS sequence"/>
</dbReference>
<accession>A0A3N0XE39</accession>
<reference evidence="1 2" key="1">
    <citation type="submission" date="2018-10" db="EMBL/GenBank/DDBJ databases">
        <title>Genome assembly for a Yunnan-Guizhou Plateau 3E fish, Anabarilius grahami (Regan), and its evolutionary and genetic applications.</title>
        <authorList>
            <person name="Jiang W."/>
        </authorList>
    </citation>
    <scope>NUCLEOTIDE SEQUENCE [LARGE SCALE GENOMIC DNA]</scope>
    <source>
        <strain evidence="1">AG-KIZ</strain>
        <tissue evidence="1">Muscle</tissue>
    </source>
</reference>